<organism evidence="1 2">
    <name type="scientific">Botryotinia fuckeliana (strain T4)</name>
    <name type="common">Noble rot fungus</name>
    <name type="synonym">Botrytis cinerea</name>
    <dbReference type="NCBI Taxonomy" id="999810"/>
    <lineage>
        <taxon>Eukaryota</taxon>
        <taxon>Fungi</taxon>
        <taxon>Dikarya</taxon>
        <taxon>Ascomycota</taxon>
        <taxon>Pezizomycotina</taxon>
        <taxon>Leotiomycetes</taxon>
        <taxon>Helotiales</taxon>
        <taxon>Sclerotiniaceae</taxon>
        <taxon>Botrytis</taxon>
    </lineage>
</organism>
<dbReference type="AlphaFoldDB" id="G2YK25"/>
<evidence type="ECO:0000313" key="2">
    <source>
        <dbReference type="Proteomes" id="UP000008177"/>
    </source>
</evidence>
<proteinExistence type="predicted"/>
<dbReference type="InParanoid" id="G2YK25"/>
<dbReference type="EMBL" id="FQ790340">
    <property type="protein sequence ID" value="CCD51973.1"/>
    <property type="molecule type" value="Genomic_DNA"/>
</dbReference>
<accession>G2YK25</accession>
<evidence type="ECO:0000313" key="1">
    <source>
        <dbReference type="EMBL" id="CCD51973.1"/>
    </source>
</evidence>
<name>G2YK25_BOTF4</name>
<sequence length="75" mass="8858">MAIYLNSRPSRHISSAETLMYPSKRVTWVSGSSARCDIQRELVGVLEGQTRRKMMWAKMRFMINLKNSRFFKPYI</sequence>
<dbReference type="Proteomes" id="UP000008177">
    <property type="component" value="Unplaced contigs"/>
</dbReference>
<dbReference type="HOGENOM" id="CLU_2670796_0_0_1"/>
<protein>
    <submittedName>
        <fullName evidence="1">Uncharacterized protein</fullName>
    </submittedName>
</protein>
<reference evidence="2" key="1">
    <citation type="journal article" date="2011" name="PLoS Genet.">
        <title>Genomic analysis of the necrotrophic fungal pathogens Sclerotinia sclerotiorum and Botrytis cinerea.</title>
        <authorList>
            <person name="Amselem J."/>
            <person name="Cuomo C.A."/>
            <person name="van Kan J.A."/>
            <person name="Viaud M."/>
            <person name="Benito E.P."/>
            <person name="Couloux A."/>
            <person name="Coutinho P.M."/>
            <person name="de Vries R.P."/>
            <person name="Dyer P.S."/>
            <person name="Fillinger S."/>
            <person name="Fournier E."/>
            <person name="Gout L."/>
            <person name="Hahn M."/>
            <person name="Kohn L."/>
            <person name="Lapalu N."/>
            <person name="Plummer K.M."/>
            <person name="Pradier J.M."/>
            <person name="Quevillon E."/>
            <person name="Sharon A."/>
            <person name="Simon A."/>
            <person name="ten Have A."/>
            <person name="Tudzynski B."/>
            <person name="Tudzynski P."/>
            <person name="Wincker P."/>
            <person name="Andrew M."/>
            <person name="Anthouard V."/>
            <person name="Beever R.E."/>
            <person name="Beffa R."/>
            <person name="Benoit I."/>
            <person name="Bouzid O."/>
            <person name="Brault B."/>
            <person name="Chen Z."/>
            <person name="Choquer M."/>
            <person name="Collemare J."/>
            <person name="Cotton P."/>
            <person name="Danchin E.G."/>
            <person name="Da Silva C."/>
            <person name="Gautier A."/>
            <person name="Giraud C."/>
            <person name="Giraud T."/>
            <person name="Gonzalez C."/>
            <person name="Grossetete S."/>
            <person name="Guldener U."/>
            <person name="Henrissat B."/>
            <person name="Howlett B.J."/>
            <person name="Kodira C."/>
            <person name="Kretschmer M."/>
            <person name="Lappartient A."/>
            <person name="Leroch M."/>
            <person name="Levis C."/>
            <person name="Mauceli E."/>
            <person name="Neuveglise C."/>
            <person name="Oeser B."/>
            <person name="Pearson M."/>
            <person name="Poulain J."/>
            <person name="Poussereau N."/>
            <person name="Quesneville H."/>
            <person name="Rascle C."/>
            <person name="Schumacher J."/>
            <person name="Segurens B."/>
            <person name="Sexton A."/>
            <person name="Silva E."/>
            <person name="Sirven C."/>
            <person name="Soanes D.M."/>
            <person name="Talbot N.J."/>
            <person name="Templeton M."/>
            <person name="Yandava C."/>
            <person name="Yarden O."/>
            <person name="Zeng Q."/>
            <person name="Rollins J.A."/>
            <person name="Lebrun M.H."/>
            <person name="Dickman M."/>
        </authorList>
    </citation>
    <scope>NUCLEOTIDE SEQUENCE [LARGE SCALE GENOMIC DNA]</scope>
    <source>
        <strain evidence="2">T4</strain>
    </source>
</reference>
<gene>
    <name evidence="1" type="ORF">BofuT4_uP081320.1</name>
</gene>